<gene>
    <name evidence="1" type="ORF">DHETER_LOCUS7238</name>
</gene>
<name>A0ACA9MNS7_9GLOM</name>
<dbReference type="Proteomes" id="UP000789702">
    <property type="component" value="Unassembled WGS sequence"/>
</dbReference>
<dbReference type="EMBL" id="CAJVPU010009977">
    <property type="protein sequence ID" value="CAG8600737.1"/>
    <property type="molecule type" value="Genomic_DNA"/>
</dbReference>
<proteinExistence type="predicted"/>
<sequence length="39" mass="4678">VVGVLAKEVPKIEEEDYNQLKRYLQEGYIENNLDKKQRK</sequence>
<feature type="non-terminal residue" evidence="1">
    <location>
        <position position="1"/>
    </location>
</feature>
<organism evidence="1 2">
    <name type="scientific">Dentiscutata heterogama</name>
    <dbReference type="NCBI Taxonomy" id="1316150"/>
    <lineage>
        <taxon>Eukaryota</taxon>
        <taxon>Fungi</taxon>
        <taxon>Fungi incertae sedis</taxon>
        <taxon>Mucoromycota</taxon>
        <taxon>Glomeromycotina</taxon>
        <taxon>Glomeromycetes</taxon>
        <taxon>Diversisporales</taxon>
        <taxon>Gigasporaceae</taxon>
        <taxon>Dentiscutata</taxon>
    </lineage>
</organism>
<evidence type="ECO:0000313" key="2">
    <source>
        <dbReference type="Proteomes" id="UP000789702"/>
    </source>
</evidence>
<reference evidence="1" key="1">
    <citation type="submission" date="2021-06" db="EMBL/GenBank/DDBJ databases">
        <authorList>
            <person name="Kallberg Y."/>
            <person name="Tangrot J."/>
            <person name="Rosling A."/>
        </authorList>
    </citation>
    <scope>NUCLEOTIDE SEQUENCE</scope>
    <source>
        <strain evidence="1">IL203A</strain>
    </source>
</reference>
<protein>
    <submittedName>
        <fullName evidence="1">12631_t:CDS:1</fullName>
    </submittedName>
</protein>
<comment type="caution">
    <text evidence="1">The sequence shown here is derived from an EMBL/GenBank/DDBJ whole genome shotgun (WGS) entry which is preliminary data.</text>
</comment>
<keyword evidence="2" id="KW-1185">Reference proteome</keyword>
<evidence type="ECO:0000313" key="1">
    <source>
        <dbReference type="EMBL" id="CAG8600737.1"/>
    </source>
</evidence>
<accession>A0ACA9MNS7</accession>